<protein>
    <submittedName>
        <fullName evidence="3">Hemolysin-type calcium-binding repeat-containing protein</fullName>
    </submittedName>
</protein>
<organism evidence="3 4">
    <name type="scientific">Jannaschia faecimaris</name>
    <dbReference type="NCBI Taxonomy" id="1244108"/>
    <lineage>
        <taxon>Bacteria</taxon>
        <taxon>Pseudomonadati</taxon>
        <taxon>Pseudomonadota</taxon>
        <taxon>Alphaproteobacteria</taxon>
        <taxon>Rhodobacterales</taxon>
        <taxon>Roseobacteraceae</taxon>
        <taxon>Jannaschia</taxon>
    </lineage>
</organism>
<name>A0A1H3KAB3_9RHOB</name>
<keyword evidence="4" id="KW-1185">Reference proteome</keyword>
<dbReference type="PANTHER" id="PTHR38340:SF1">
    <property type="entry name" value="S-LAYER PROTEIN"/>
    <property type="match status" value="1"/>
</dbReference>
<accession>A0A1H3KAB3</accession>
<keyword evidence="2" id="KW-0964">Secreted</keyword>
<dbReference type="InterPro" id="IPR050557">
    <property type="entry name" value="RTX_toxin/Mannuronan_C5-epim"/>
</dbReference>
<evidence type="ECO:0000256" key="2">
    <source>
        <dbReference type="ARBA" id="ARBA00022525"/>
    </source>
</evidence>
<comment type="subcellular location">
    <subcellularLocation>
        <location evidence="1">Secreted</location>
    </subcellularLocation>
</comment>
<evidence type="ECO:0000256" key="1">
    <source>
        <dbReference type="ARBA" id="ARBA00004613"/>
    </source>
</evidence>
<dbReference type="InterPro" id="IPR011049">
    <property type="entry name" value="Serralysin-like_metalloprot_C"/>
</dbReference>
<dbReference type="InterPro" id="IPR001343">
    <property type="entry name" value="Hemolysn_Ca-bd"/>
</dbReference>
<dbReference type="PANTHER" id="PTHR38340">
    <property type="entry name" value="S-LAYER PROTEIN"/>
    <property type="match status" value="1"/>
</dbReference>
<dbReference type="InterPro" id="IPR017853">
    <property type="entry name" value="GH"/>
</dbReference>
<dbReference type="RefSeq" id="WP_092641932.1">
    <property type="nucleotide sequence ID" value="NZ_FNPX01000001.1"/>
</dbReference>
<dbReference type="Pfam" id="PF00353">
    <property type="entry name" value="HemolysinCabind"/>
    <property type="match status" value="3"/>
</dbReference>
<dbReference type="GO" id="GO:0005509">
    <property type="term" value="F:calcium ion binding"/>
    <property type="evidence" value="ECO:0007669"/>
    <property type="project" value="InterPro"/>
</dbReference>
<sequence length="704" mass="75023">MPQITIEENEAFSTESVSESMFGANYVTSYDFEFGRDDGLASTLGELGIDVLRFPGGSVTEGIFTEASFLTGNWTIDEYVGPNGGLRELTPLSEFIDVAADIGATVQLVVPTRVAFSDSAGQALLNGTYGERTDLDPDYFGWVQRYLDYSIEEAQQSGTSITTIEIGNEFWGSGQMTAGEYGWLAGQLALFIEAQYPGLDVIVQAAASANEYSPAVDRTVYLEPDGSGDFIVHSASEISGQKPESWLEATMPGSGNAAAQTTLIADQIRQWTGAADSIDGVVGHVYFDAGFDGIDNQRNFALDRVPQIFANRLGVNDLDFYVTEWSARNPLWSSGERNLGNANGLHYAHTTVEAFFELVSNGVDGANFWPMTFGSSRNDHRTLIDTDEGDLTFGGVTFQWLAESVVGMQALFDFEITDQFDVHGFGDGSDMTMFVAERGGYSHNEASGGSVQIDLGAYAPADGSTIIISYLYSDDGSFTSDAANPVIRFSTESYLAGSLLEFDLRPWEMVRIEFQSPDSERDPIVREVEEENPAQTEPGQTLVGIDWPGEIVGTADDDIIHGEAGDDTIYGGDGDDTIYGGDGDNIIYAGAGDNVIYGGDGDDIIYAGAGDNFIFSGGGNDTIYGGDGNNIIYAGAGDDIIYAGAGSNIIYGEDGDDIIYGGAGNDVIYDGAGDDIIYAGGGSDTIYVGAGNDFVSAGLADDFL</sequence>
<dbReference type="PRINTS" id="PR00313">
    <property type="entry name" value="CABNDNGRPT"/>
</dbReference>
<dbReference type="OrthoDB" id="5242885at2"/>
<evidence type="ECO:0000313" key="4">
    <source>
        <dbReference type="Proteomes" id="UP000198914"/>
    </source>
</evidence>
<gene>
    <name evidence="3" type="ORF">SAMN05444004_101566</name>
</gene>
<dbReference type="AlphaFoldDB" id="A0A1H3KAB3"/>
<dbReference type="SUPFAM" id="SSF51445">
    <property type="entry name" value="(Trans)glycosidases"/>
    <property type="match status" value="1"/>
</dbReference>
<dbReference type="SUPFAM" id="SSF51120">
    <property type="entry name" value="beta-Roll"/>
    <property type="match status" value="1"/>
</dbReference>
<dbReference type="Proteomes" id="UP000198914">
    <property type="component" value="Unassembled WGS sequence"/>
</dbReference>
<reference evidence="4" key="1">
    <citation type="submission" date="2016-10" db="EMBL/GenBank/DDBJ databases">
        <authorList>
            <person name="Varghese N."/>
            <person name="Submissions S."/>
        </authorList>
    </citation>
    <scope>NUCLEOTIDE SEQUENCE [LARGE SCALE GENOMIC DNA]</scope>
    <source>
        <strain evidence="4">DSM 100420</strain>
    </source>
</reference>
<dbReference type="GO" id="GO:0005576">
    <property type="term" value="C:extracellular region"/>
    <property type="evidence" value="ECO:0007669"/>
    <property type="project" value="UniProtKB-SubCell"/>
</dbReference>
<dbReference type="Gene3D" id="2.150.10.10">
    <property type="entry name" value="Serralysin-like metalloprotease, C-terminal"/>
    <property type="match status" value="3"/>
</dbReference>
<dbReference type="STRING" id="1244108.SAMN05444004_101566"/>
<proteinExistence type="predicted"/>
<dbReference type="EMBL" id="FNPX01000001">
    <property type="protein sequence ID" value="SDY49101.1"/>
    <property type="molecule type" value="Genomic_DNA"/>
</dbReference>
<dbReference type="Gene3D" id="3.20.20.80">
    <property type="entry name" value="Glycosidases"/>
    <property type="match status" value="1"/>
</dbReference>
<evidence type="ECO:0000313" key="3">
    <source>
        <dbReference type="EMBL" id="SDY49101.1"/>
    </source>
</evidence>